<proteinExistence type="predicted"/>
<name>A0A3P8KBP9_RAOTE</name>
<dbReference type="AlphaFoldDB" id="A0A3P8KBP9"/>
<organism evidence="1 2">
    <name type="scientific">Raoultella terrigena</name>
    <name type="common">Klebsiella terrigena</name>
    <dbReference type="NCBI Taxonomy" id="577"/>
    <lineage>
        <taxon>Bacteria</taxon>
        <taxon>Pseudomonadati</taxon>
        <taxon>Pseudomonadota</taxon>
        <taxon>Gammaproteobacteria</taxon>
        <taxon>Enterobacterales</taxon>
        <taxon>Enterobacteriaceae</taxon>
        <taxon>Klebsiella/Raoultella group</taxon>
        <taxon>Raoultella</taxon>
    </lineage>
</organism>
<accession>A0A3P8KBP9</accession>
<evidence type="ECO:0000313" key="2">
    <source>
        <dbReference type="Proteomes" id="UP000274346"/>
    </source>
</evidence>
<evidence type="ECO:0000313" key="1">
    <source>
        <dbReference type="EMBL" id="VDR26135.1"/>
    </source>
</evidence>
<dbReference type="Proteomes" id="UP000274346">
    <property type="component" value="Chromosome"/>
</dbReference>
<sequence>MLDYSDRQLGETSISSQQGMQNFMAYGHKFVEAKYQNPGSDIVSFIKRKR</sequence>
<dbReference type="EMBL" id="LR131271">
    <property type="protein sequence ID" value="VDR26135.1"/>
    <property type="molecule type" value="Genomic_DNA"/>
</dbReference>
<reference evidence="1 2" key="1">
    <citation type="submission" date="2018-12" db="EMBL/GenBank/DDBJ databases">
        <authorList>
            <consortium name="Pathogen Informatics"/>
        </authorList>
    </citation>
    <scope>NUCLEOTIDE SEQUENCE [LARGE SCALE GENOMIC DNA]</scope>
    <source>
        <strain evidence="1 2">NCTC13098</strain>
    </source>
</reference>
<gene>
    <name evidence="1" type="ORF">NCTC13098_02474</name>
</gene>
<dbReference type="KEGG" id="rtg:NCTC13098_02474"/>
<protein>
    <submittedName>
        <fullName evidence="1">Uncharacterized protein</fullName>
    </submittedName>
</protein>